<comment type="caution">
    <text evidence="2">The sequence shown here is derived from an EMBL/GenBank/DDBJ whole genome shotgun (WGS) entry which is preliminary data.</text>
</comment>
<dbReference type="Gene3D" id="1.10.10.10">
    <property type="entry name" value="Winged helix-like DNA-binding domain superfamily/Winged helix DNA-binding domain"/>
    <property type="match status" value="1"/>
</dbReference>
<dbReference type="InterPro" id="IPR009061">
    <property type="entry name" value="DNA-bd_dom_put_sf"/>
</dbReference>
<dbReference type="STRING" id="545697.HMPREF0216_01066"/>
<dbReference type="InterPro" id="IPR036388">
    <property type="entry name" value="WH-like_DNA-bd_sf"/>
</dbReference>
<dbReference type="Pfam" id="PF12728">
    <property type="entry name" value="HTH_17"/>
    <property type="match status" value="1"/>
</dbReference>
<organism evidence="2 3">
    <name type="scientific">Clostridium celatum DSM 1785</name>
    <dbReference type="NCBI Taxonomy" id="545697"/>
    <lineage>
        <taxon>Bacteria</taxon>
        <taxon>Bacillati</taxon>
        <taxon>Bacillota</taxon>
        <taxon>Clostridia</taxon>
        <taxon>Eubacteriales</taxon>
        <taxon>Clostridiaceae</taxon>
        <taxon>Clostridium</taxon>
    </lineage>
</organism>
<gene>
    <name evidence="2" type="ORF">HMPREF0216_01066</name>
</gene>
<dbReference type="EMBL" id="AMEZ01000027">
    <property type="protein sequence ID" value="EKY27956.1"/>
    <property type="molecule type" value="Genomic_DNA"/>
</dbReference>
<dbReference type="HOGENOM" id="CLU_2341792_0_0_9"/>
<feature type="domain" description="Helix-turn-helix" evidence="1">
    <location>
        <begin position="7"/>
        <end position="52"/>
    </location>
</feature>
<protein>
    <submittedName>
        <fullName evidence="2">DNA binding domain, excisionase family</fullName>
    </submittedName>
</protein>
<evidence type="ECO:0000313" key="3">
    <source>
        <dbReference type="Proteomes" id="UP000010420"/>
    </source>
</evidence>
<evidence type="ECO:0000259" key="1">
    <source>
        <dbReference type="Pfam" id="PF12728"/>
    </source>
</evidence>
<sequence length="97" mass="11420">MVNKEILNLQEVCELLNVSEKTMIKLLKEENIPARKIGREWRFSKQAVINWLGTGNSLEYSGTEEYLIDIYEKDTSKLLDLLDRVHERVSIIRKNKK</sequence>
<proteinExistence type="predicted"/>
<keyword evidence="3" id="KW-1185">Reference proteome</keyword>
<dbReference type="InterPro" id="IPR010093">
    <property type="entry name" value="SinI_DNA-bd"/>
</dbReference>
<dbReference type="AlphaFoldDB" id="L1QJ47"/>
<dbReference type="Proteomes" id="UP000010420">
    <property type="component" value="Unassembled WGS sequence"/>
</dbReference>
<dbReference type="InterPro" id="IPR041657">
    <property type="entry name" value="HTH_17"/>
</dbReference>
<dbReference type="SUPFAM" id="SSF46955">
    <property type="entry name" value="Putative DNA-binding domain"/>
    <property type="match status" value="1"/>
</dbReference>
<accession>L1QJ47</accession>
<dbReference type="NCBIfam" id="TIGR01764">
    <property type="entry name" value="excise"/>
    <property type="match status" value="1"/>
</dbReference>
<dbReference type="GO" id="GO:0003677">
    <property type="term" value="F:DNA binding"/>
    <property type="evidence" value="ECO:0007669"/>
    <property type="project" value="InterPro"/>
</dbReference>
<name>L1QJ47_9CLOT</name>
<dbReference type="eggNOG" id="ENOG50337UN">
    <property type="taxonomic scope" value="Bacteria"/>
</dbReference>
<dbReference type="PATRIC" id="fig|545697.3.peg.1049"/>
<reference evidence="2 3" key="1">
    <citation type="submission" date="2012-05" db="EMBL/GenBank/DDBJ databases">
        <authorList>
            <person name="Weinstock G."/>
            <person name="Sodergren E."/>
            <person name="Lobos E.A."/>
            <person name="Fulton L."/>
            <person name="Fulton R."/>
            <person name="Courtney L."/>
            <person name="Fronick C."/>
            <person name="O'Laughlin M."/>
            <person name="Godfrey J."/>
            <person name="Wilson R.M."/>
            <person name="Miner T."/>
            <person name="Farmer C."/>
            <person name="Delehaunty K."/>
            <person name="Cordes M."/>
            <person name="Minx P."/>
            <person name="Tomlinson C."/>
            <person name="Chen J."/>
            <person name="Wollam A."/>
            <person name="Pepin K.H."/>
            <person name="Bhonagiri V."/>
            <person name="Zhang X."/>
            <person name="Suruliraj S."/>
            <person name="Warren W."/>
            <person name="Mitreva M."/>
            <person name="Mardis E.R."/>
            <person name="Wilson R.K."/>
        </authorList>
    </citation>
    <scope>NUCLEOTIDE SEQUENCE [LARGE SCALE GENOMIC DNA]</scope>
    <source>
        <strain evidence="2 3">DSM 1785</strain>
    </source>
</reference>
<evidence type="ECO:0000313" key="2">
    <source>
        <dbReference type="EMBL" id="EKY27956.1"/>
    </source>
</evidence>